<dbReference type="AlphaFoldDB" id="A0A0Q2X447"/>
<dbReference type="STRING" id="1778.A9W97_22505"/>
<dbReference type="InterPro" id="IPR011009">
    <property type="entry name" value="Kinase-like_dom_sf"/>
</dbReference>
<keyword evidence="3" id="KW-0808">Transferase</keyword>
<evidence type="ECO:0000313" key="12">
    <source>
        <dbReference type="Proteomes" id="UP000051677"/>
    </source>
</evidence>
<gene>
    <name evidence="11" type="ORF">AO501_18620</name>
</gene>
<dbReference type="CDD" id="cd14014">
    <property type="entry name" value="STKc_PknB_like"/>
    <property type="match status" value="1"/>
</dbReference>
<evidence type="ECO:0000256" key="6">
    <source>
        <dbReference type="ARBA" id="ARBA00022840"/>
    </source>
</evidence>
<feature type="compositionally biased region" description="Pro residues" evidence="8">
    <location>
        <begin position="365"/>
        <end position="376"/>
    </location>
</feature>
<dbReference type="EMBL" id="LKTM01000361">
    <property type="protein sequence ID" value="KQH76092.1"/>
    <property type="molecule type" value="Genomic_DNA"/>
</dbReference>
<feature type="region of interest" description="Disordered" evidence="8">
    <location>
        <begin position="343"/>
        <end position="387"/>
    </location>
</feature>
<dbReference type="SUPFAM" id="SSF56112">
    <property type="entry name" value="Protein kinase-like (PK-like)"/>
    <property type="match status" value="1"/>
</dbReference>
<evidence type="ECO:0000256" key="3">
    <source>
        <dbReference type="ARBA" id="ARBA00022679"/>
    </source>
</evidence>
<comment type="caution">
    <text evidence="11">The sequence shown here is derived from an EMBL/GenBank/DDBJ whole genome shotgun (WGS) entry which is preliminary data.</text>
</comment>
<evidence type="ECO:0000313" key="11">
    <source>
        <dbReference type="EMBL" id="KQH76092.1"/>
    </source>
</evidence>
<dbReference type="GO" id="GO:0080090">
    <property type="term" value="P:regulation of primary metabolic process"/>
    <property type="evidence" value="ECO:0007669"/>
    <property type="project" value="UniProtKB-ARBA"/>
</dbReference>
<keyword evidence="6 7" id="KW-0067">ATP-binding</keyword>
<evidence type="ECO:0000256" key="2">
    <source>
        <dbReference type="ARBA" id="ARBA00022527"/>
    </source>
</evidence>
<dbReference type="InterPro" id="IPR000719">
    <property type="entry name" value="Prot_kinase_dom"/>
</dbReference>
<feature type="binding site" evidence="7">
    <location>
        <position position="47"/>
    </location>
    <ligand>
        <name>ATP</name>
        <dbReference type="ChEBI" id="CHEBI:30616"/>
    </ligand>
</feature>
<evidence type="ECO:0000259" key="10">
    <source>
        <dbReference type="PROSITE" id="PS50011"/>
    </source>
</evidence>
<evidence type="ECO:0000256" key="5">
    <source>
        <dbReference type="ARBA" id="ARBA00022777"/>
    </source>
</evidence>
<evidence type="ECO:0000256" key="8">
    <source>
        <dbReference type="SAM" id="MobiDB-lite"/>
    </source>
</evidence>
<feature type="domain" description="Protein kinase" evidence="10">
    <location>
        <begin position="18"/>
        <end position="275"/>
    </location>
</feature>
<keyword evidence="9" id="KW-1133">Transmembrane helix</keyword>
<dbReference type="PANTHER" id="PTHR43289:SF6">
    <property type="entry name" value="SERINE_THREONINE-PROTEIN KINASE NEKL-3"/>
    <property type="match status" value="1"/>
</dbReference>
<keyword evidence="9" id="KW-0472">Membrane</keyword>
<keyword evidence="9" id="KW-0812">Transmembrane</keyword>
<proteinExistence type="predicted"/>
<evidence type="ECO:0000256" key="1">
    <source>
        <dbReference type="ARBA" id="ARBA00012513"/>
    </source>
</evidence>
<dbReference type="PROSITE" id="PS00108">
    <property type="entry name" value="PROTEIN_KINASE_ST"/>
    <property type="match status" value="1"/>
</dbReference>
<accession>A0A0Q2X447</accession>
<evidence type="ECO:0000256" key="9">
    <source>
        <dbReference type="SAM" id="Phobius"/>
    </source>
</evidence>
<evidence type="ECO:0000256" key="7">
    <source>
        <dbReference type="PROSITE-ProRule" id="PRU10141"/>
    </source>
</evidence>
<sequence>MEYRETLTQPLGVLSGRYELGKVLGRGGMSEVREGWDLKLSRPVAIKLLQSGPGDEEGPDTRLRFETEARATAALSSSNIVIVHDVGEHQGLPFIVMERLPGVSLADHIARGPLPQPFVKTVLNSVLAALASAHDAGILHRDVKPGNILFTAAGEAKLADFGIAKTAGGAHTMTGHVVGTMAYLSPDRLAGKPATPADDLYAVGVVGYEALTGRRPFPQQAFPALANAILHETPPPIAALRPDVRPELAAVFERAMTRNPAARFYQAGAMREALNAPAPRPAPIPNRTRVMPTPAGTSAYIPVESEPTRVSRKLWAAAIVAVLLLVIMLMALGAPFSAPPPAPVGTTTPLPPPTTETSAIASTPEPAPPPQAPPGKPGKKPKGPKGD</sequence>
<dbReference type="EC" id="2.7.11.1" evidence="1"/>
<protein>
    <recommendedName>
        <fullName evidence="1">non-specific serine/threonine protein kinase</fullName>
        <ecNumber evidence="1">2.7.11.1</ecNumber>
    </recommendedName>
</protein>
<feature type="transmembrane region" description="Helical" evidence="9">
    <location>
        <begin position="314"/>
        <end position="334"/>
    </location>
</feature>
<dbReference type="GO" id="GO:0005524">
    <property type="term" value="F:ATP binding"/>
    <property type="evidence" value="ECO:0007669"/>
    <property type="project" value="UniProtKB-UniRule"/>
</dbReference>
<dbReference type="PROSITE" id="PS50011">
    <property type="entry name" value="PROTEIN_KINASE_DOM"/>
    <property type="match status" value="1"/>
</dbReference>
<dbReference type="InterPro" id="IPR017441">
    <property type="entry name" value="Protein_kinase_ATP_BS"/>
</dbReference>
<dbReference type="InterPro" id="IPR008271">
    <property type="entry name" value="Ser/Thr_kinase_AS"/>
</dbReference>
<dbReference type="OrthoDB" id="9762169at2"/>
<dbReference type="GO" id="GO:0004674">
    <property type="term" value="F:protein serine/threonine kinase activity"/>
    <property type="evidence" value="ECO:0007669"/>
    <property type="project" value="UniProtKB-KW"/>
</dbReference>
<dbReference type="SMART" id="SM00220">
    <property type="entry name" value="S_TKc"/>
    <property type="match status" value="1"/>
</dbReference>
<keyword evidence="5 11" id="KW-0418">Kinase</keyword>
<reference evidence="11 12" key="1">
    <citation type="submission" date="2015-10" db="EMBL/GenBank/DDBJ databases">
        <title>Mycobacterium gordonae draft genome assembly.</title>
        <authorList>
            <person name="Ustinova V."/>
            <person name="Smirnova T."/>
            <person name="Blagodatskikh K."/>
            <person name="Varlamov D."/>
            <person name="Larionova E."/>
            <person name="Chernousova L."/>
        </authorList>
    </citation>
    <scope>NUCLEOTIDE SEQUENCE [LARGE SCALE GENOMIC DNA]</scope>
    <source>
        <strain evidence="11 12">CTRI 14-8773</strain>
    </source>
</reference>
<dbReference type="PROSITE" id="PS00107">
    <property type="entry name" value="PROTEIN_KINASE_ATP"/>
    <property type="match status" value="1"/>
</dbReference>
<dbReference type="Proteomes" id="UP000051677">
    <property type="component" value="Unassembled WGS sequence"/>
</dbReference>
<dbReference type="Gene3D" id="1.10.510.10">
    <property type="entry name" value="Transferase(Phosphotransferase) domain 1"/>
    <property type="match status" value="1"/>
</dbReference>
<evidence type="ECO:0000256" key="4">
    <source>
        <dbReference type="ARBA" id="ARBA00022741"/>
    </source>
</evidence>
<feature type="compositionally biased region" description="Basic residues" evidence="8">
    <location>
        <begin position="377"/>
        <end position="387"/>
    </location>
</feature>
<dbReference type="Gene3D" id="3.30.200.20">
    <property type="entry name" value="Phosphorylase Kinase, domain 1"/>
    <property type="match status" value="1"/>
</dbReference>
<dbReference type="PANTHER" id="PTHR43289">
    <property type="entry name" value="MITOGEN-ACTIVATED PROTEIN KINASE KINASE KINASE 20-RELATED"/>
    <property type="match status" value="1"/>
</dbReference>
<keyword evidence="4 7" id="KW-0547">Nucleotide-binding</keyword>
<name>A0A0Q2X447_MYCGO</name>
<dbReference type="Pfam" id="PF00069">
    <property type="entry name" value="Pkinase"/>
    <property type="match status" value="1"/>
</dbReference>
<organism evidence="11 12">
    <name type="scientific">Mycobacterium gordonae</name>
    <dbReference type="NCBI Taxonomy" id="1778"/>
    <lineage>
        <taxon>Bacteria</taxon>
        <taxon>Bacillati</taxon>
        <taxon>Actinomycetota</taxon>
        <taxon>Actinomycetes</taxon>
        <taxon>Mycobacteriales</taxon>
        <taxon>Mycobacteriaceae</taxon>
        <taxon>Mycobacterium</taxon>
    </lineage>
</organism>
<feature type="compositionally biased region" description="Pro residues" evidence="8">
    <location>
        <begin position="343"/>
        <end position="354"/>
    </location>
</feature>
<keyword evidence="2" id="KW-0723">Serine/threonine-protein kinase</keyword>